<name>A0A6B3W4K7_9BACI</name>
<keyword evidence="1" id="KW-0732">Signal</keyword>
<dbReference type="EMBL" id="JACEIO010000051">
    <property type="protein sequence ID" value="MBA4538560.1"/>
    <property type="molecule type" value="Genomic_DNA"/>
</dbReference>
<dbReference type="Proteomes" id="UP000570010">
    <property type="component" value="Unassembled WGS sequence"/>
</dbReference>
<dbReference type="AlphaFoldDB" id="A0A6B3W4K7"/>
<feature type="chain" id="PRO_5038310146" description="Lipoprotein" evidence="1">
    <location>
        <begin position="24"/>
        <end position="101"/>
    </location>
</feature>
<reference evidence="2 5" key="2">
    <citation type="submission" date="2020-07" db="EMBL/GenBank/DDBJ databases">
        <authorList>
            <person name="Feng H."/>
        </authorList>
    </citation>
    <scope>NUCLEOTIDE SEQUENCE [LARGE SCALE GENOMIC DNA]</scope>
    <source>
        <strain evidence="2">S-12</strain>
        <strain evidence="5">s-12</strain>
    </source>
</reference>
<keyword evidence="4" id="KW-1185">Reference proteome</keyword>
<dbReference type="PROSITE" id="PS51257">
    <property type="entry name" value="PROKAR_LIPOPROTEIN"/>
    <property type="match status" value="1"/>
</dbReference>
<protein>
    <recommendedName>
        <fullName evidence="6">Lipoprotein</fullName>
    </recommendedName>
</protein>
<evidence type="ECO:0000313" key="4">
    <source>
        <dbReference type="Proteomes" id="UP000472971"/>
    </source>
</evidence>
<dbReference type="EMBL" id="JAAIWN010000053">
    <property type="protein sequence ID" value="NEY82923.1"/>
    <property type="molecule type" value="Genomic_DNA"/>
</dbReference>
<sequence length="101" mass="11540">MKKVFMQFLFLVSISFLLVGCSAGNKKFNDKNWTDHLAKTQKIEVTSPNEDNVITTISEDQEVKNFIDSLKLNEWKSKEIPSGAVEGNTKCTKKIRLQFLN</sequence>
<organism evidence="3 4">
    <name type="scientific">Bacillus aquiflavi</name>
    <dbReference type="NCBI Taxonomy" id="2672567"/>
    <lineage>
        <taxon>Bacteria</taxon>
        <taxon>Bacillati</taxon>
        <taxon>Bacillota</taxon>
        <taxon>Bacilli</taxon>
        <taxon>Bacillales</taxon>
        <taxon>Bacillaceae</taxon>
        <taxon>Bacillus</taxon>
    </lineage>
</organism>
<accession>A0A6B3W4K7</accession>
<evidence type="ECO:0000313" key="5">
    <source>
        <dbReference type="Proteomes" id="UP000570010"/>
    </source>
</evidence>
<comment type="caution">
    <text evidence="3">The sequence shown here is derived from an EMBL/GenBank/DDBJ whole genome shotgun (WGS) entry which is preliminary data.</text>
</comment>
<feature type="signal peptide" evidence="1">
    <location>
        <begin position="1"/>
        <end position="23"/>
    </location>
</feature>
<gene>
    <name evidence="3" type="ORF">G4D64_15805</name>
    <name evidence="2" type="ORF">H1Z61_15845</name>
</gene>
<evidence type="ECO:0000313" key="3">
    <source>
        <dbReference type="EMBL" id="NEY82923.1"/>
    </source>
</evidence>
<dbReference type="RefSeq" id="WP_163243318.1">
    <property type="nucleotide sequence ID" value="NZ_CP082780.1"/>
</dbReference>
<dbReference type="Proteomes" id="UP000472971">
    <property type="component" value="Unassembled WGS sequence"/>
</dbReference>
<proteinExistence type="predicted"/>
<evidence type="ECO:0000256" key="1">
    <source>
        <dbReference type="SAM" id="SignalP"/>
    </source>
</evidence>
<reference evidence="3 4" key="1">
    <citation type="submission" date="2020-02" db="EMBL/GenBank/DDBJ databases">
        <title>Bacillus aquiflavi sp. nov., isolated from yellow water of strong flavor Chinese baijiu in Yibin region of China.</title>
        <authorList>
            <person name="Xie J."/>
        </authorList>
    </citation>
    <scope>NUCLEOTIDE SEQUENCE [LARGE SCALE GENOMIC DNA]</scope>
    <source>
        <strain evidence="3 4">3H-10</strain>
    </source>
</reference>
<evidence type="ECO:0000313" key="2">
    <source>
        <dbReference type="EMBL" id="MBA4538560.1"/>
    </source>
</evidence>
<evidence type="ECO:0008006" key="6">
    <source>
        <dbReference type="Google" id="ProtNLM"/>
    </source>
</evidence>